<keyword evidence="1" id="KW-0812">Transmembrane</keyword>
<reference evidence="3 5" key="2">
    <citation type="journal article" date="2014" name="PLoS Genet.">
        <title>Phylogenetically driven sequencing of extremely halophilic archaea reveals strategies for static and dynamic osmo-response.</title>
        <authorList>
            <person name="Becker E.A."/>
            <person name="Seitzer P.M."/>
            <person name="Tritt A."/>
            <person name="Larsen D."/>
            <person name="Krusor M."/>
            <person name="Yao A.I."/>
            <person name="Wu D."/>
            <person name="Madern D."/>
            <person name="Eisen J.A."/>
            <person name="Darling A.E."/>
            <person name="Facciotti M.T."/>
        </authorList>
    </citation>
    <scope>NUCLEOTIDE SEQUENCE [LARGE SCALE GENOMIC DNA]</scope>
    <source>
        <strain evidence="3 5">DSM 11551</strain>
    </source>
</reference>
<sequence length="139" mass="15159">MSFSYFLVFQFIFDVVFGSGLGMVSGLATLPFVFSERFRAAVEAGPTPELVPNHVALTALGGMLFAALRFAFSLAYGIDSSRVPKRSRSCTLPADRLLFSPLSSCSLGGIKRRLKTGYSASVSVEQRRFSPRGRRTASY</sequence>
<dbReference type="RefSeq" id="WP_006055004.1">
    <property type="nucleotide sequence ID" value="NC_014729.1"/>
</dbReference>
<evidence type="ECO:0000313" key="4">
    <source>
        <dbReference type="Proteomes" id="UP000006663"/>
    </source>
</evidence>
<protein>
    <submittedName>
        <fullName evidence="2">Uncharacterized protein</fullName>
    </submittedName>
</protein>
<dbReference type="Proteomes" id="UP000006663">
    <property type="component" value="Chromosome"/>
</dbReference>
<dbReference type="HOGENOM" id="CLU_1840499_0_0_2"/>
<evidence type="ECO:0000256" key="1">
    <source>
        <dbReference type="SAM" id="Phobius"/>
    </source>
</evidence>
<evidence type="ECO:0000313" key="5">
    <source>
        <dbReference type="Proteomes" id="UP000011585"/>
    </source>
</evidence>
<feature type="transmembrane region" description="Helical" evidence="1">
    <location>
        <begin position="54"/>
        <end position="78"/>
    </location>
</feature>
<gene>
    <name evidence="2" type="ordered locus">Hbor_29610</name>
    <name evidence="3" type="ORF">C499_08437</name>
</gene>
<dbReference type="OrthoDB" id="382477at2157"/>
<name>E4NMK2_HALBP</name>
<dbReference type="KEGG" id="hbo:Hbor_29610"/>
<keyword evidence="4" id="KW-1185">Reference proteome</keyword>
<feature type="transmembrane region" description="Helical" evidence="1">
    <location>
        <begin position="12"/>
        <end position="34"/>
    </location>
</feature>
<dbReference type="GeneID" id="9994779"/>
<dbReference type="AlphaFoldDB" id="E4NMK2"/>
<reference evidence="2 4" key="1">
    <citation type="journal article" date="2009" name="Stand. Genomic Sci.">
        <title>Complete genome sequence of Halogeometricum borinquense type strain (PR3).</title>
        <authorList>
            <person name="Malfatti S."/>
            <person name="Tindall B.J."/>
            <person name="Schneider S."/>
            <person name="Fahnrich R."/>
            <person name="Lapidus A."/>
            <person name="Labuttii K."/>
            <person name="Copeland A."/>
            <person name="Glavina Del Rio T."/>
            <person name="Nolan M."/>
            <person name="Chen F."/>
            <person name="Lucas S."/>
            <person name="Tice H."/>
            <person name="Cheng J.F."/>
            <person name="Bruce D."/>
            <person name="Goodwin L."/>
            <person name="Pitluck S."/>
            <person name="Anderson I."/>
            <person name="Pati A."/>
            <person name="Ivanova N."/>
            <person name="Mavromatis K."/>
            <person name="Chen A."/>
            <person name="Palaniappan K."/>
            <person name="D'haeseleer P."/>
            <person name="Goker M."/>
            <person name="Bristow J."/>
            <person name="Eisen J.A."/>
            <person name="Markowitz V."/>
            <person name="Hugenholtz P."/>
            <person name="Kyrpides N.C."/>
            <person name="Klenk H.P."/>
            <person name="Chain P."/>
        </authorList>
    </citation>
    <scope>NUCLEOTIDE SEQUENCE [LARGE SCALE GENOMIC DNA]</scope>
    <source>
        <strain evidence="4">ATCC 700274 / DSM 11551 / JCM 10706 / KCTC 4070 / PR3</strain>
        <strain evidence="2">PR 3</strain>
    </source>
</reference>
<dbReference type="EMBL" id="CP001690">
    <property type="protein sequence ID" value="ADQ68500.1"/>
    <property type="molecule type" value="Genomic_DNA"/>
</dbReference>
<dbReference type="EMBL" id="AOHT01000030">
    <property type="protein sequence ID" value="ELY27857.1"/>
    <property type="molecule type" value="Genomic_DNA"/>
</dbReference>
<keyword evidence="1" id="KW-1133">Transmembrane helix</keyword>
<organism evidence="2 4">
    <name type="scientific">Halogeometricum borinquense (strain ATCC 700274 / DSM 11551 / JCM 10706 / KCTC 4070 / PR3)</name>
    <dbReference type="NCBI Taxonomy" id="469382"/>
    <lineage>
        <taxon>Archaea</taxon>
        <taxon>Methanobacteriati</taxon>
        <taxon>Methanobacteriota</taxon>
        <taxon>Stenosarchaea group</taxon>
        <taxon>Halobacteria</taxon>
        <taxon>Halobacteriales</taxon>
        <taxon>Haloferacaceae</taxon>
        <taxon>Halogeometricum</taxon>
    </lineage>
</organism>
<accession>E4NMK2</accession>
<evidence type="ECO:0000313" key="3">
    <source>
        <dbReference type="EMBL" id="ELY27857.1"/>
    </source>
</evidence>
<proteinExistence type="predicted"/>
<keyword evidence="1" id="KW-0472">Membrane</keyword>
<dbReference type="Proteomes" id="UP000011585">
    <property type="component" value="Unassembled WGS sequence"/>
</dbReference>
<evidence type="ECO:0000313" key="2">
    <source>
        <dbReference type="EMBL" id="ADQ68500.1"/>
    </source>
</evidence>